<dbReference type="Pfam" id="PF14327">
    <property type="entry name" value="CSTF2_hinge"/>
    <property type="match status" value="1"/>
</dbReference>
<evidence type="ECO:0000259" key="4">
    <source>
        <dbReference type="PROSITE" id="PS50102"/>
    </source>
</evidence>
<dbReference type="InterPro" id="IPR012677">
    <property type="entry name" value="Nucleotide-bd_a/b_plait_sf"/>
</dbReference>
<dbReference type="Gene3D" id="1.10.20.70">
    <property type="entry name" value="Transcription termination and cleavage factor, C-terminal domain"/>
    <property type="match status" value="1"/>
</dbReference>
<dbReference type="PANTHER" id="PTHR45735">
    <property type="entry name" value="CLEAVAGE STIMULATION FACTOR SUBUNIT 2"/>
    <property type="match status" value="1"/>
</dbReference>
<dbReference type="SMART" id="SM00360">
    <property type="entry name" value="RRM"/>
    <property type="match status" value="1"/>
</dbReference>
<dbReference type="InterPro" id="IPR000504">
    <property type="entry name" value="RRM_dom"/>
</dbReference>
<name>A0ABP0E7J2_9ASCO</name>
<evidence type="ECO:0000313" key="6">
    <source>
        <dbReference type="Proteomes" id="UP001497600"/>
    </source>
</evidence>
<evidence type="ECO:0000256" key="1">
    <source>
        <dbReference type="ARBA" id="ARBA00004123"/>
    </source>
</evidence>
<keyword evidence="3" id="KW-0694">RNA-binding</keyword>
<dbReference type="Proteomes" id="UP001497600">
    <property type="component" value="Chromosome A"/>
</dbReference>
<dbReference type="SUPFAM" id="SSF54928">
    <property type="entry name" value="RNA-binding domain, RBD"/>
    <property type="match status" value="1"/>
</dbReference>
<feature type="domain" description="RRM" evidence="4">
    <location>
        <begin position="5"/>
        <end position="83"/>
    </location>
</feature>
<dbReference type="InterPro" id="IPR025742">
    <property type="entry name" value="CSTF2_hinge"/>
</dbReference>
<gene>
    <name evidence="5" type="primary">RNA15</name>
    <name evidence="5" type="ORF">CAAN4_A03950</name>
</gene>
<dbReference type="EMBL" id="OZ004253">
    <property type="protein sequence ID" value="CAK7892675.1"/>
    <property type="molecule type" value="Genomic_DNA"/>
</dbReference>
<organism evidence="5 6">
    <name type="scientific">[Candida] anglica</name>
    <dbReference type="NCBI Taxonomy" id="148631"/>
    <lineage>
        <taxon>Eukaryota</taxon>
        <taxon>Fungi</taxon>
        <taxon>Dikarya</taxon>
        <taxon>Ascomycota</taxon>
        <taxon>Saccharomycotina</taxon>
        <taxon>Pichiomycetes</taxon>
        <taxon>Debaryomycetaceae</taxon>
        <taxon>Kurtzmaniella</taxon>
    </lineage>
</organism>
<accession>A0ABP0E7J2</accession>
<dbReference type="PANTHER" id="PTHR45735:SF2">
    <property type="entry name" value="CLEAVAGE STIMULATION FACTOR SUBUNIT 2"/>
    <property type="match status" value="1"/>
</dbReference>
<proteinExistence type="predicted"/>
<dbReference type="Pfam" id="PF00076">
    <property type="entry name" value="RRM_1"/>
    <property type="match status" value="1"/>
</dbReference>
<keyword evidence="6" id="KW-1185">Reference proteome</keyword>
<protein>
    <submittedName>
        <fullName evidence="5">mRNA 3'-end-processing protein Rna15p</fullName>
    </submittedName>
</protein>
<dbReference type="Gene3D" id="3.30.70.330">
    <property type="match status" value="1"/>
</dbReference>
<comment type="subcellular location">
    <subcellularLocation>
        <location evidence="1">Nucleus</location>
    </subcellularLocation>
</comment>
<sequence>MDATKTVYVGSIPFDQTEEQVMEIAKSIGPVVDMKLLFDPLTGKSKGYAFVKYTDHETAASAVRNLNNFALGNRMLKCSFSSDNSISSEFGVENGVAGSSGSYEASDSNSLPALPPGMQLFANQTPPQAVSGALSTLDQASAYQLIAEAKQMAKTNPQLTRTLLEQCPQLAHALVETCLLLNMVTPDIIQMCLNKKMTDIDQLSVDHVELLKQVNSLTEAETNSLPEDKRKVVIQIRDEIKKGSYGTIY</sequence>
<keyword evidence="2" id="KW-0539">Nucleus</keyword>
<dbReference type="Pfam" id="PF14304">
    <property type="entry name" value="CSTF_C"/>
    <property type="match status" value="1"/>
</dbReference>
<dbReference type="InterPro" id="IPR035979">
    <property type="entry name" value="RBD_domain_sf"/>
</dbReference>
<dbReference type="InterPro" id="IPR038192">
    <property type="entry name" value="CSTF_C_sf"/>
</dbReference>
<reference evidence="5 6" key="1">
    <citation type="submission" date="2024-01" db="EMBL/GenBank/DDBJ databases">
        <authorList>
            <consortium name="Genoscope - CEA"/>
            <person name="William W."/>
        </authorList>
    </citation>
    <scope>NUCLEOTIDE SEQUENCE [LARGE SCALE GENOMIC DNA]</scope>
    <source>
        <strain evidence="5 6">29B2s-10</strain>
    </source>
</reference>
<evidence type="ECO:0000256" key="2">
    <source>
        <dbReference type="ARBA" id="ARBA00023242"/>
    </source>
</evidence>
<dbReference type="InterPro" id="IPR026896">
    <property type="entry name" value="CSTF_C"/>
</dbReference>
<dbReference type="Gene3D" id="1.25.40.630">
    <property type="match status" value="1"/>
</dbReference>
<dbReference type="PROSITE" id="PS50102">
    <property type="entry name" value="RRM"/>
    <property type="match status" value="1"/>
</dbReference>
<evidence type="ECO:0000256" key="3">
    <source>
        <dbReference type="PROSITE-ProRule" id="PRU00176"/>
    </source>
</evidence>
<evidence type="ECO:0000313" key="5">
    <source>
        <dbReference type="EMBL" id="CAK7892675.1"/>
    </source>
</evidence>